<evidence type="ECO:0000256" key="3">
    <source>
        <dbReference type="ARBA" id="ARBA00037107"/>
    </source>
</evidence>
<feature type="repeat" description="ANK" evidence="4">
    <location>
        <begin position="56"/>
        <end position="88"/>
    </location>
</feature>
<dbReference type="EMBL" id="CANHGI010000002">
    <property type="protein sequence ID" value="CAI5442663.1"/>
    <property type="molecule type" value="Genomic_DNA"/>
</dbReference>
<evidence type="ECO:0000256" key="1">
    <source>
        <dbReference type="ARBA" id="ARBA00004586"/>
    </source>
</evidence>
<dbReference type="PROSITE" id="PS50297">
    <property type="entry name" value="ANK_REP_REGION"/>
    <property type="match status" value="1"/>
</dbReference>
<evidence type="ECO:0008006" key="7">
    <source>
        <dbReference type="Google" id="ProtNLM"/>
    </source>
</evidence>
<dbReference type="Pfam" id="PF12796">
    <property type="entry name" value="Ank_2"/>
    <property type="match status" value="1"/>
</dbReference>
<dbReference type="FunFam" id="1.25.40.20:FF:000302">
    <property type="entry name" value="Ankyrin repeat containing protein"/>
    <property type="match status" value="1"/>
</dbReference>
<name>A0A9P1IDK2_9PELO</name>
<dbReference type="InterPro" id="IPR002110">
    <property type="entry name" value="Ankyrin_rpt"/>
</dbReference>
<organism evidence="5 6">
    <name type="scientific">Caenorhabditis angaria</name>
    <dbReference type="NCBI Taxonomy" id="860376"/>
    <lineage>
        <taxon>Eukaryota</taxon>
        <taxon>Metazoa</taxon>
        <taxon>Ecdysozoa</taxon>
        <taxon>Nematoda</taxon>
        <taxon>Chromadorea</taxon>
        <taxon>Rhabditida</taxon>
        <taxon>Rhabditina</taxon>
        <taxon>Rhabditomorpha</taxon>
        <taxon>Rhabditoidea</taxon>
        <taxon>Rhabditidae</taxon>
        <taxon>Peloderinae</taxon>
        <taxon>Caenorhabditis</taxon>
    </lineage>
</organism>
<evidence type="ECO:0000256" key="4">
    <source>
        <dbReference type="PROSITE-ProRule" id="PRU00023"/>
    </source>
</evidence>
<protein>
    <recommendedName>
        <fullName evidence="7">ANK_REP_REGION domain-containing protein</fullName>
    </recommendedName>
</protein>
<evidence type="ECO:0000313" key="6">
    <source>
        <dbReference type="Proteomes" id="UP001152747"/>
    </source>
</evidence>
<comment type="caution">
    <text evidence="5">The sequence shown here is derived from an EMBL/GenBank/DDBJ whole genome shotgun (WGS) entry which is preliminary data.</text>
</comment>
<dbReference type="PROSITE" id="PS50088">
    <property type="entry name" value="ANK_REPEAT"/>
    <property type="match status" value="1"/>
</dbReference>
<dbReference type="GO" id="GO:0005789">
    <property type="term" value="C:endoplasmic reticulum membrane"/>
    <property type="evidence" value="ECO:0007669"/>
    <property type="project" value="UniProtKB-SubCell"/>
</dbReference>
<dbReference type="PANTHER" id="PTHR12447:SF25">
    <property type="entry name" value="ANKYRIN REPEAT DOMAIN-CONTAINING PROTEIN 13C"/>
    <property type="match status" value="1"/>
</dbReference>
<proteinExistence type="predicted"/>
<reference evidence="5" key="1">
    <citation type="submission" date="2022-11" db="EMBL/GenBank/DDBJ databases">
        <authorList>
            <person name="Kikuchi T."/>
        </authorList>
    </citation>
    <scope>NUCLEOTIDE SEQUENCE</scope>
    <source>
        <strain evidence="5">PS1010</strain>
    </source>
</reference>
<keyword evidence="2" id="KW-0143">Chaperone</keyword>
<dbReference type="GO" id="GO:0005102">
    <property type="term" value="F:signaling receptor binding"/>
    <property type="evidence" value="ECO:0007669"/>
    <property type="project" value="TreeGrafter"/>
</dbReference>
<sequence>MATRYRKEDPWVIGQRLSARLDHEAFPLHRAAFFNDTQSILQLLRAGRSLSEKDMHGNTALHIATMLGHREAIAVLLANNSPVRAKNLDGWSPLMESVSYGDRQIITEMLRKMKSQAREKMSLGKPHLMKMFEDLGDFYMEFKWDFQSWIPLLSRILPSDVCLIYKKGHQFRMDTTLADFSERWDFWGNFKKKN</sequence>
<dbReference type="GO" id="GO:0006621">
    <property type="term" value="P:protein retention in ER lumen"/>
    <property type="evidence" value="ECO:0007669"/>
    <property type="project" value="TreeGrafter"/>
</dbReference>
<gene>
    <name evidence="5" type="ORF">CAMP_LOCUS5300</name>
</gene>
<dbReference type="InterPro" id="IPR021832">
    <property type="entry name" value="ANKRD13"/>
</dbReference>
<comment type="subcellular location">
    <subcellularLocation>
        <location evidence="1">Endoplasmic reticulum membrane</location>
    </subcellularLocation>
</comment>
<evidence type="ECO:0000313" key="5">
    <source>
        <dbReference type="EMBL" id="CAI5442663.1"/>
    </source>
</evidence>
<dbReference type="SMART" id="SM00248">
    <property type="entry name" value="ANK"/>
    <property type="match status" value="3"/>
</dbReference>
<keyword evidence="6" id="KW-1185">Reference proteome</keyword>
<dbReference type="PANTHER" id="PTHR12447">
    <property type="entry name" value="ANKYRIN REPEAT DOMAIN-CONTAINING PROTEIN 13"/>
    <property type="match status" value="1"/>
</dbReference>
<dbReference type="AlphaFoldDB" id="A0A9P1IDK2"/>
<accession>A0A9P1IDK2</accession>
<dbReference type="Proteomes" id="UP001152747">
    <property type="component" value="Unassembled WGS sequence"/>
</dbReference>
<evidence type="ECO:0000256" key="2">
    <source>
        <dbReference type="ARBA" id="ARBA00023186"/>
    </source>
</evidence>
<comment type="function">
    <text evidence="3">Acts as a molecular chaperone for G protein-coupled receptors, regulating their biogenesis and exit from the ER.</text>
</comment>
<dbReference type="SUPFAM" id="SSF48403">
    <property type="entry name" value="Ankyrin repeat"/>
    <property type="match status" value="1"/>
</dbReference>
<dbReference type="Gene3D" id="1.25.40.20">
    <property type="entry name" value="Ankyrin repeat-containing domain"/>
    <property type="match status" value="1"/>
</dbReference>
<dbReference type="OrthoDB" id="1585644at2759"/>
<keyword evidence="4" id="KW-0040">ANK repeat</keyword>
<dbReference type="InterPro" id="IPR036770">
    <property type="entry name" value="Ankyrin_rpt-contain_sf"/>
</dbReference>